<name>A0A4Y2LYH7_ARAVE</name>
<accession>A0A4Y2LYH7</accession>
<dbReference type="OrthoDB" id="6144063at2759"/>
<protein>
    <submittedName>
        <fullName evidence="1">Uncharacterized protein</fullName>
    </submittedName>
</protein>
<organism evidence="1 2">
    <name type="scientific">Araneus ventricosus</name>
    <name type="common">Orbweaver spider</name>
    <name type="synonym">Epeira ventricosa</name>
    <dbReference type="NCBI Taxonomy" id="182803"/>
    <lineage>
        <taxon>Eukaryota</taxon>
        <taxon>Metazoa</taxon>
        <taxon>Ecdysozoa</taxon>
        <taxon>Arthropoda</taxon>
        <taxon>Chelicerata</taxon>
        <taxon>Arachnida</taxon>
        <taxon>Araneae</taxon>
        <taxon>Araneomorphae</taxon>
        <taxon>Entelegynae</taxon>
        <taxon>Araneoidea</taxon>
        <taxon>Araneidae</taxon>
        <taxon>Araneus</taxon>
    </lineage>
</organism>
<comment type="caution">
    <text evidence="1">The sequence shown here is derived from an EMBL/GenBank/DDBJ whole genome shotgun (WGS) entry which is preliminary data.</text>
</comment>
<dbReference type="AlphaFoldDB" id="A0A4Y2LYH7"/>
<evidence type="ECO:0000313" key="1">
    <source>
        <dbReference type="EMBL" id="GBN19414.1"/>
    </source>
</evidence>
<dbReference type="PANTHER" id="PTHR45913:SF19">
    <property type="entry name" value="LOW QUALITY PROTEIN: ZINC FINGER BED DOMAIN-CONTAINING PROTEIN 5-LIKE"/>
    <property type="match status" value="1"/>
</dbReference>
<reference evidence="1 2" key="1">
    <citation type="journal article" date="2019" name="Sci. Rep.">
        <title>Orb-weaving spider Araneus ventricosus genome elucidates the spidroin gene catalogue.</title>
        <authorList>
            <person name="Kono N."/>
            <person name="Nakamura H."/>
            <person name="Ohtoshi R."/>
            <person name="Moran D.A.P."/>
            <person name="Shinohara A."/>
            <person name="Yoshida Y."/>
            <person name="Fujiwara M."/>
            <person name="Mori M."/>
            <person name="Tomita M."/>
            <person name="Arakawa K."/>
        </authorList>
    </citation>
    <scope>NUCLEOTIDE SEQUENCE [LARGE SCALE GENOMIC DNA]</scope>
</reference>
<sequence length="133" mass="15139">MGKWLKTGTLKRSASRTEKIRTTNLATMEITVDQQDDNHEVHDWPIQRLSNSPNLNSCLIFTNEANEAAIEASYRVSYHIVKSGNNHAIAENLVFLCIKDFVECIVGGDHVQKFKNIPLSNSTVSRRLKRHVY</sequence>
<evidence type="ECO:0000313" key="2">
    <source>
        <dbReference type="Proteomes" id="UP000499080"/>
    </source>
</evidence>
<dbReference type="Proteomes" id="UP000499080">
    <property type="component" value="Unassembled WGS sequence"/>
</dbReference>
<dbReference type="EMBL" id="BGPR01006488">
    <property type="protein sequence ID" value="GBN19414.1"/>
    <property type="molecule type" value="Genomic_DNA"/>
</dbReference>
<gene>
    <name evidence="1" type="ORF">AVEN_138157_1</name>
</gene>
<dbReference type="PANTHER" id="PTHR45913">
    <property type="entry name" value="EPM2A-INTERACTING PROTEIN 1"/>
    <property type="match status" value="1"/>
</dbReference>
<keyword evidence="2" id="KW-1185">Reference proteome</keyword>
<proteinExistence type="predicted"/>